<dbReference type="AlphaFoldDB" id="A0ABD1FTA0"/>
<dbReference type="InterPro" id="IPR027942">
    <property type="entry name" value="SEO_N"/>
</dbReference>
<dbReference type="PANTHER" id="PTHR33232:SF12">
    <property type="entry name" value="PROTEIN SIEVE ELEMENT OCCLUSION B-LIKE"/>
    <property type="match status" value="1"/>
</dbReference>
<evidence type="ECO:0000313" key="4">
    <source>
        <dbReference type="Proteomes" id="UP001567538"/>
    </source>
</evidence>
<gene>
    <name evidence="3" type="ORF">AAHA92_30884</name>
</gene>
<proteinExistence type="predicted"/>
<dbReference type="Proteomes" id="UP001567538">
    <property type="component" value="Unassembled WGS sequence"/>
</dbReference>
<evidence type="ECO:0000259" key="1">
    <source>
        <dbReference type="Pfam" id="PF14576"/>
    </source>
</evidence>
<sequence>MGSLSVSSKKMVSVSDEAALRKKILGTHAYDGCVFDTGAVLATVEGILDLVSPGAEVVIPNVTTIFHGVDATLNGSMGHVEKRIARLGSLESVPDALPYLLHKISCVLTCKCSGGDSHASAMEILKLLSTYTWEAKIVIVLASYVVDYAQFSLVTKLYTTNPLAKLIAILKQIPENFDDISVVIKNKFETIISLVKVSIEVTRLITTFSNLPSKYISNDAEPMVVALSHIPIAVYWITRVIVACASQIIEILGISEVISSYTETWDLPSLEQKMMSIQITFQTQIDLCYTYIEEKKQAEYVQTIRDMFGQTTTVHIDNQIILQIIISVTDGSLPLISGLDGTTMVGVEVLKGKTVLLFISDLNISHDEIFILTQIYQASRKLSELQYEIVWLPIVDCVEDEEFEIKFAGLRKKMPWYTLRQPGLLEAAVVKYVKEEWHYSKKTIVVALDPNGKVSSPNAYHMLWTWGNAAYPFTQTRELEIWSSQEWSLKLLINDIDQTISKWIKEDRVICLYGGESYEWIQEFVTTTKELANVAGIKLEMVYVGKNTTNERIKRLTEILAGRSLIWENPAFTWYFWTRIQSMMYSKIHHGAKVATTKEAGDYVLVEVLNMLTLGGSDHGWAMISQGAGAGPGKIARAKGDVMVKALGEFKTWSVEVKQKGFVVALNGYLAGRHTKEHCNRLILPGIDDIPEMVVCTECHRPMEKYIMYRCCNE</sequence>
<dbReference type="PANTHER" id="PTHR33232">
    <property type="entry name" value="PROTEIN SIEVE ELEMENT OCCLUSION B-LIKE"/>
    <property type="match status" value="1"/>
</dbReference>
<keyword evidence="4" id="KW-1185">Reference proteome</keyword>
<dbReference type="Pfam" id="PF14576">
    <property type="entry name" value="SEO_N"/>
    <property type="match status" value="1"/>
</dbReference>
<dbReference type="InterPro" id="IPR027944">
    <property type="entry name" value="SEO_C"/>
</dbReference>
<name>A0ABD1FTA0_SALDI</name>
<feature type="domain" description="Sieve element occlusion C-terminal" evidence="2">
    <location>
        <begin position="477"/>
        <end position="713"/>
    </location>
</feature>
<protein>
    <recommendedName>
        <fullName evidence="5">Protein SIEVE ELEMENT OCCLUSION B-like</fullName>
    </recommendedName>
</protein>
<dbReference type="EMBL" id="JBEAFC010000012">
    <property type="protein sequence ID" value="KAL1534740.1"/>
    <property type="molecule type" value="Genomic_DNA"/>
</dbReference>
<evidence type="ECO:0000313" key="3">
    <source>
        <dbReference type="EMBL" id="KAL1534740.1"/>
    </source>
</evidence>
<dbReference type="Pfam" id="PF14577">
    <property type="entry name" value="SEO_C"/>
    <property type="match status" value="1"/>
</dbReference>
<evidence type="ECO:0000259" key="2">
    <source>
        <dbReference type="Pfam" id="PF14577"/>
    </source>
</evidence>
<accession>A0ABD1FTA0</accession>
<dbReference type="InterPro" id="IPR039299">
    <property type="entry name" value="SEOA"/>
</dbReference>
<reference evidence="3 4" key="1">
    <citation type="submission" date="2024-06" db="EMBL/GenBank/DDBJ databases">
        <title>A chromosome level genome sequence of Diviner's sage (Salvia divinorum).</title>
        <authorList>
            <person name="Ford S.A."/>
            <person name="Ro D.-K."/>
            <person name="Ness R.W."/>
            <person name="Phillips M.A."/>
        </authorList>
    </citation>
    <scope>NUCLEOTIDE SEQUENCE [LARGE SCALE GENOMIC DNA]</scope>
    <source>
        <strain evidence="3">SAF-2024a</strain>
        <tissue evidence="3">Leaf</tissue>
    </source>
</reference>
<organism evidence="3 4">
    <name type="scientific">Salvia divinorum</name>
    <name type="common">Maria pastora</name>
    <name type="synonym">Diviner's sage</name>
    <dbReference type="NCBI Taxonomy" id="28513"/>
    <lineage>
        <taxon>Eukaryota</taxon>
        <taxon>Viridiplantae</taxon>
        <taxon>Streptophyta</taxon>
        <taxon>Embryophyta</taxon>
        <taxon>Tracheophyta</taxon>
        <taxon>Spermatophyta</taxon>
        <taxon>Magnoliopsida</taxon>
        <taxon>eudicotyledons</taxon>
        <taxon>Gunneridae</taxon>
        <taxon>Pentapetalae</taxon>
        <taxon>asterids</taxon>
        <taxon>lamiids</taxon>
        <taxon>Lamiales</taxon>
        <taxon>Lamiaceae</taxon>
        <taxon>Nepetoideae</taxon>
        <taxon>Mentheae</taxon>
        <taxon>Salviinae</taxon>
        <taxon>Salvia</taxon>
        <taxon>Salvia subgen. Calosphace</taxon>
    </lineage>
</organism>
<feature type="domain" description="Sieve element occlusion N-terminal" evidence="1">
    <location>
        <begin position="15"/>
        <end position="311"/>
    </location>
</feature>
<evidence type="ECO:0008006" key="5">
    <source>
        <dbReference type="Google" id="ProtNLM"/>
    </source>
</evidence>
<comment type="caution">
    <text evidence="3">The sequence shown here is derived from an EMBL/GenBank/DDBJ whole genome shotgun (WGS) entry which is preliminary data.</text>
</comment>